<feature type="compositionally biased region" description="Pro residues" evidence="1">
    <location>
        <begin position="1"/>
        <end position="12"/>
    </location>
</feature>
<gene>
    <name evidence="2" type="ORF">Tci_921745</name>
</gene>
<organism evidence="2">
    <name type="scientific">Tanacetum cinerariifolium</name>
    <name type="common">Dalmatian daisy</name>
    <name type="synonym">Chrysanthemum cinerariifolium</name>
    <dbReference type="NCBI Taxonomy" id="118510"/>
    <lineage>
        <taxon>Eukaryota</taxon>
        <taxon>Viridiplantae</taxon>
        <taxon>Streptophyta</taxon>
        <taxon>Embryophyta</taxon>
        <taxon>Tracheophyta</taxon>
        <taxon>Spermatophyta</taxon>
        <taxon>Magnoliopsida</taxon>
        <taxon>eudicotyledons</taxon>
        <taxon>Gunneridae</taxon>
        <taxon>Pentapetalae</taxon>
        <taxon>asterids</taxon>
        <taxon>campanulids</taxon>
        <taxon>Asterales</taxon>
        <taxon>Asteraceae</taxon>
        <taxon>Asteroideae</taxon>
        <taxon>Anthemideae</taxon>
        <taxon>Anthemidinae</taxon>
        <taxon>Tanacetum</taxon>
    </lineage>
</organism>
<dbReference type="AlphaFoldDB" id="A0A699WW51"/>
<feature type="region of interest" description="Disordered" evidence="1">
    <location>
        <begin position="91"/>
        <end position="112"/>
    </location>
</feature>
<feature type="non-terminal residue" evidence="2">
    <location>
        <position position="1"/>
    </location>
</feature>
<accession>A0A699WW51</accession>
<reference evidence="2" key="1">
    <citation type="journal article" date="2019" name="Sci. Rep.">
        <title>Draft genome of Tanacetum cinerariifolium, the natural source of mosquito coil.</title>
        <authorList>
            <person name="Yamashiro T."/>
            <person name="Shiraishi A."/>
            <person name="Satake H."/>
            <person name="Nakayama K."/>
        </authorList>
    </citation>
    <scope>NUCLEOTIDE SEQUENCE</scope>
</reference>
<proteinExistence type="predicted"/>
<name>A0A699WW51_TANCI</name>
<feature type="compositionally biased region" description="Polar residues" evidence="1">
    <location>
        <begin position="34"/>
        <end position="44"/>
    </location>
</feature>
<dbReference type="EMBL" id="BKCJ011747309">
    <property type="protein sequence ID" value="GFD49776.1"/>
    <property type="molecule type" value="Genomic_DNA"/>
</dbReference>
<protein>
    <submittedName>
        <fullName evidence="2">Uncharacterized protein</fullName>
    </submittedName>
</protein>
<evidence type="ECO:0000313" key="2">
    <source>
        <dbReference type="EMBL" id="GFD49776.1"/>
    </source>
</evidence>
<evidence type="ECO:0000256" key="1">
    <source>
        <dbReference type="SAM" id="MobiDB-lite"/>
    </source>
</evidence>
<feature type="region of interest" description="Disordered" evidence="1">
    <location>
        <begin position="1"/>
        <end position="44"/>
    </location>
</feature>
<comment type="caution">
    <text evidence="2">The sequence shown here is derived from an EMBL/GenBank/DDBJ whole genome shotgun (WGS) entry which is preliminary data.</text>
</comment>
<sequence>PDPDPLPLPVPDPDSADDPAAPPPTTPSITLPSSAVQDPAISNQSWPAILTKDLGISGEDPANPLYPAKTRQYLSLSRVSRIARPGYSKSVLAGYSDQDPGISGQDPAISGF</sequence>